<proteinExistence type="predicted"/>
<protein>
    <submittedName>
        <fullName evidence="2">S-adenosyl-L-methionine-dependent methyltransferase</fullName>
    </submittedName>
</protein>
<dbReference type="InterPro" id="IPR029063">
    <property type="entry name" value="SAM-dependent_MTases_sf"/>
</dbReference>
<dbReference type="Pfam" id="PF00891">
    <property type="entry name" value="Methyltransf_2"/>
    <property type="match status" value="1"/>
</dbReference>
<keyword evidence="3" id="KW-1185">Reference proteome</keyword>
<dbReference type="PANTHER" id="PTHR43712:SF5">
    <property type="entry name" value="O-METHYLTRANSFERASE ASQN-RELATED"/>
    <property type="match status" value="1"/>
</dbReference>
<dbReference type="Gene3D" id="3.40.50.150">
    <property type="entry name" value="Vaccinia Virus protein VP39"/>
    <property type="match status" value="1"/>
</dbReference>
<evidence type="ECO:0000313" key="3">
    <source>
        <dbReference type="Proteomes" id="UP000799750"/>
    </source>
</evidence>
<keyword evidence="2" id="KW-0489">Methyltransferase</keyword>
<reference evidence="2" key="1">
    <citation type="journal article" date="2020" name="Stud. Mycol.">
        <title>101 Dothideomycetes genomes: a test case for predicting lifestyles and emergence of pathogens.</title>
        <authorList>
            <person name="Haridas S."/>
            <person name="Albert R."/>
            <person name="Binder M."/>
            <person name="Bloem J."/>
            <person name="Labutti K."/>
            <person name="Salamov A."/>
            <person name="Andreopoulos B."/>
            <person name="Baker S."/>
            <person name="Barry K."/>
            <person name="Bills G."/>
            <person name="Bluhm B."/>
            <person name="Cannon C."/>
            <person name="Castanera R."/>
            <person name="Culley D."/>
            <person name="Daum C."/>
            <person name="Ezra D."/>
            <person name="Gonzalez J."/>
            <person name="Henrissat B."/>
            <person name="Kuo A."/>
            <person name="Liang C."/>
            <person name="Lipzen A."/>
            <person name="Lutzoni F."/>
            <person name="Magnuson J."/>
            <person name="Mondo S."/>
            <person name="Nolan M."/>
            <person name="Ohm R."/>
            <person name="Pangilinan J."/>
            <person name="Park H.-J."/>
            <person name="Ramirez L."/>
            <person name="Alfaro M."/>
            <person name="Sun H."/>
            <person name="Tritt A."/>
            <person name="Yoshinaga Y."/>
            <person name="Zwiers L.-H."/>
            <person name="Turgeon B."/>
            <person name="Goodwin S."/>
            <person name="Spatafora J."/>
            <person name="Crous P."/>
            <person name="Grigoriev I."/>
        </authorList>
    </citation>
    <scope>NUCLEOTIDE SEQUENCE</scope>
    <source>
        <strain evidence="2">CBS 269.34</strain>
    </source>
</reference>
<dbReference type="PANTHER" id="PTHR43712">
    <property type="entry name" value="PUTATIVE (AFU_ORTHOLOGUE AFUA_4G14580)-RELATED"/>
    <property type="match status" value="1"/>
</dbReference>
<name>A0A6A6QV05_9PEZI</name>
<dbReference type="GO" id="GO:0032259">
    <property type="term" value="P:methylation"/>
    <property type="evidence" value="ECO:0007669"/>
    <property type="project" value="UniProtKB-KW"/>
</dbReference>
<dbReference type="Gene3D" id="1.10.10.10">
    <property type="entry name" value="Winged helix-like DNA-binding domain superfamily/Winged helix DNA-binding domain"/>
    <property type="match status" value="1"/>
</dbReference>
<dbReference type="SUPFAM" id="SSF53335">
    <property type="entry name" value="S-adenosyl-L-methionine-dependent methyltransferases"/>
    <property type="match status" value="1"/>
</dbReference>
<evidence type="ECO:0000259" key="1">
    <source>
        <dbReference type="Pfam" id="PF00891"/>
    </source>
</evidence>
<dbReference type="InterPro" id="IPR036388">
    <property type="entry name" value="WH-like_DNA-bd_sf"/>
</dbReference>
<gene>
    <name evidence="2" type="ORF">BU16DRAFT_561834</name>
</gene>
<accession>A0A6A6QV05</accession>
<dbReference type="EMBL" id="MU004189">
    <property type="protein sequence ID" value="KAF2495553.1"/>
    <property type="molecule type" value="Genomic_DNA"/>
</dbReference>
<dbReference type="GO" id="GO:0008171">
    <property type="term" value="F:O-methyltransferase activity"/>
    <property type="evidence" value="ECO:0007669"/>
    <property type="project" value="InterPro"/>
</dbReference>
<feature type="domain" description="O-methyltransferase C-terminal" evidence="1">
    <location>
        <begin position="144"/>
        <end position="276"/>
    </location>
</feature>
<evidence type="ECO:0000313" key="2">
    <source>
        <dbReference type="EMBL" id="KAF2495553.1"/>
    </source>
</evidence>
<dbReference type="AlphaFoldDB" id="A0A6A6QV05"/>
<sequence>MSEIYLLTSLQVLCHFNIPQAIPLNSPIAFGELAEKTGLSESLLARCLSMATTHHYFLEPAPGFAAHTAGSRLLAEDEGYHACAWLRADMFFAACSKALETVTRFGDSARPEEAPYAVAAVTSGNEVEESAAVYGWRNVEERGLAVDIGGGLSHVSAAIATAHPHLQFLVQDRPSLAPQANAHIASLSAPIASRLTFLPHDFFTPQPAITRNVAILAHVVDAMGPKSRIVVVDVVVPEPGTLGMYEEAQIRSLDLTMWVLCAARERSREDWEGLLGAVDVRLRVLRVVEPPRVRRYAVMEVGLVEEGVGEGVGEVVSVGASGNRKHGGSPFLPGK</sequence>
<dbReference type="SUPFAM" id="SSF46785">
    <property type="entry name" value="Winged helix' DNA-binding domain"/>
    <property type="match status" value="1"/>
</dbReference>
<dbReference type="Proteomes" id="UP000799750">
    <property type="component" value="Unassembled WGS sequence"/>
</dbReference>
<organism evidence="2 3">
    <name type="scientific">Lophium mytilinum</name>
    <dbReference type="NCBI Taxonomy" id="390894"/>
    <lineage>
        <taxon>Eukaryota</taxon>
        <taxon>Fungi</taxon>
        <taxon>Dikarya</taxon>
        <taxon>Ascomycota</taxon>
        <taxon>Pezizomycotina</taxon>
        <taxon>Dothideomycetes</taxon>
        <taxon>Pleosporomycetidae</taxon>
        <taxon>Mytilinidiales</taxon>
        <taxon>Mytilinidiaceae</taxon>
        <taxon>Lophium</taxon>
    </lineage>
</organism>
<dbReference type="InterPro" id="IPR036390">
    <property type="entry name" value="WH_DNA-bd_sf"/>
</dbReference>
<dbReference type="OrthoDB" id="2410195at2759"/>
<dbReference type="InterPro" id="IPR001077">
    <property type="entry name" value="COMT_C"/>
</dbReference>
<keyword evidence="2" id="KW-0808">Transferase</keyword>